<dbReference type="InterPro" id="IPR029058">
    <property type="entry name" value="AB_hydrolase_fold"/>
</dbReference>
<dbReference type="Proteomes" id="UP000192936">
    <property type="component" value="Unassembled WGS sequence"/>
</dbReference>
<dbReference type="Gene3D" id="3.40.50.1820">
    <property type="entry name" value="alpha/beta hydrolase"/>
    <property type="match status" value="1"/>
</dbReference>
<dbReference type="GO" id="GO:0016787">
    <property type="term" value="F:hydrolase activity"/>
    <property type="evidence" value="ECO:0007669"/>
    <property type="project" value="UniProtKB-KW"/>
</dbReference>
<dbReference type="PROSITE" id="PS51257">
    <property type="entry name" value="PROKAR_LIPOPROTEIN"/>
    <property type="match status" value="1"/>
</dbReference>
<name>A0A1X7HPP7_9PROT</name>
<evidence type="ECO:0000313" key="3">
    <source>
        <dbReference type="EMBL" id="SMF89973.1"/>
    </source>
</evidence>
<dbReference type="PANTHER" id="PTHR48081:SF6">
    <property type="entry name" value="PEPTIDASE S9 PROLYL OLIGOPEPTIDASE CATALYTIC DOMAIN-CONTAINING PROTEIN"/>
    <property type="match status" value="1"/>
</dbReference>
<protein>
    <submittedName>
        <fullName evidence="3">Acetyl esterase/lipase</fullName>
    </submittedName>
</protein>
<keyword evidence="1" id="KW-0378">Hydrolase</keyword>
<evidence type="ECO:0000256" key="1">
    <source>
        <dbReference type="ARBA" id="ARBA00022801"/>
    </source>
</evidence>
<reference evidence="3 4" key="1">
    <citation type="submission" date="2017-04" db="EMBL/GenBank/DDBJ databases">
        <authorList>
            <person name="Afonso C.L."/>
            <person name="Miller P.J."/>
            <person name="Scott M.A."/>
            <person name="Spackman E."/>
            <person name="Goraichik I."/>
            <person name="Dimitrov K.M."/>
            <person name="Suarez D.L."/>
            <person name="Swayne D.E."/>
        </authorList>
    </citation>
    <scope>NUCLEOTIDE SEQUENCE [LARGE SCALE GENOMIC DNA]</scope>
    <source>
        <strain evidence="3 4">A2P</strain>
    </source>
</reference>
<dbReference type="InterPro" id="IPR049492">
    <property type="entry name" value="BD-FAE-like_dom"/>
</dbReference>
<dbReference type="SUPFAM" id="SSF53474">
    <property type="entry name" value="alpha/beta-Hydrolases"/>
    <property type="match status" value="1"/>
</dbReference>
<dbReference type="EMBL" id="FXAK01000009">
    <property type="protein sequence ID" value="SMF89973.1"/>
    <property type="molecule type" value="Genomic_DNA"/>
</dbReference>
<dbReference type="RefSeq" id="WP_208621328.1">
    <property type="nucleotide sequence ID" value="NZ_FXAK01000009.1"/>
</dbReference>
<proteinExistence type="predicted"/>
<dbReference type="STRING" id="286727.SAMN02982917_6920"/>
<evidence type="ECO:0000313" key="4">
    <source>
        <dbReference type="Proteomes" id="UP000192936"/>
    </source>
</evidence>
<dbReference type="AlphaFoldDB" id="A0A1X7HPP7"/>
<gene>
    <name evidence="3" type="ORF">SAMN02982917_6920</name>
</gene>
<dbReference type="Pfam" id="PF20434">
    <property type="entry name" value="BD-FAE"/>
    <property type="match status" value="1"/>
</dbReference>
<organism evidence="3 4">
    <name type="scientific">Azospirillum oryzae</name>
    <dbReference type="NCBI Taxonomy" id="286727"/>
    <lineage>
        <taxon>Bacteria</taxon>
        <taxon>Pseudomonadati</taxon>
        <taxon>Pseudomonadota</taxon>
        <taxon>Alphaproteobacteria</taxon>
        <taxon>Rhodospirillales</taxon>
        <taxon>Azospirillaceae</taxon>
        <taxon>Azospirillum</taxon>
    </lineage>
</organism>
<sequence>MKRGLSNTASALCLALASCVIDEESAASPPAGDKAGMTQEPTMRHRSHLAVDDRIGDLLNHPAFAGFAPRILPWDDRVYDKSLRLWEIGSLLPYHSHVEPAVVMNALNRMIDDANNGETIFYDFYTGVEKNEEPAKGNTGLFFFRGKPRAPFAIVCPGGGFAYIGSVHEGFPYAAAINARGYNVFVLRYRAGHGAAVATRDLAAALSWIFRNADRLGVGTGGYSLWGSSAGARMAAAIGSHGARSHGGDDLPRPAAVVMAYTAYSGHSAKEPPTFVVVGGQDHIAPPSAMQRRVGALRGTGVEVEYREYGGLGHGFGTGFGTSADGWIDDAVGFWERFLDSGNGWGQSP</sequence>
<dbReference type="InterPro" id="IPR050300">
    <property type="entry name" value="GDXG_lipolytic_enzyme"/>
</dbReference>
<evidence type="ECO:0000259" key="2">
    <source>
        <dbReference type="Pfam" id="PF20434"/>
    </source>
</evidence>
<dbReference type="PANTHER" id="PTHR48081">
    <property type="entry name" value="AB HYDROLASE SUPERFAMILY PROTEIN C4A8.06C"/>
    <property type="match status" value="1"/>
</dbReference>
<accession>A0A1X7HPP7</accession>
<feature type="domain" description="BD-FAE-like" evidence="2">
    <location>
        <begin position="150"/>
        <end position="241"/>
    </location>
</feature>